<keyword evidence="3" id="KW-1003">Cell membrane</keyword>
<dbReference type="InterPro" id="IPR051393">
    <property type="entry name" value="ABC_transporter_permease"/>
</dbReference>
<dbReference type="CDD" id="cd06261">
    <property type="entry name" value="TM_PBP2"/>
    <property type="match status" value="1"/>
</dbReference>
<dbReference type="PANTHER" id="PTHR30193:SF37">
    <property type="entry name" value="INNER MEMBRANE ABC TRANSPORTER PERMEASE PROTEIN YCJO"/>
    <property type="match status" value="1"/>
</dbReference>
<evidence type="ECO:0000256" key="6">
    <source>
        <dbReference type="ARBA" id="ARBA00023136"/>
    </source>
</evidence>
<evidence type="ECO:0000313" key="10">
    <source>
        <dbReference type="Proteomes" id="UP001165962"/>
    </source>
</evidence>
<reference evidence="9" key="1">
    <citation type="submission" date="2020-03" db="EMBL/GenBank/DDBJ databases">
        <title>Draft sequencing of Paenibacilllus sp. S3N08.</title>
        <authorList>
            <person name="Kim D.-U."/>
        </authorList>
    </citation>
    <scope>NUCLEOTIDE SEQUENCE</scope>
    <source>
        <strain evidence="9">S3N08</strain>
    </source>
</reference>
<organism evidence="9 10">
    <name type="scientific">Paenibacillus agricola</name>
    <dbReference type="NCBI Taxonomy" id="2716264"/>
    <lineage>
        <taxon>Bacteria</taxon>
        <taxon>Bacillati</taxon>
        <taxon>Bacillota</taxon>
        <taxon>Bacilli</taxon>
        <taxon>Bacillales</taxon>
        <taxon>Paenibacillaceae</taxon>
        <taxon>Paenibacillus</taxon>
    </lineage>
</organism>
<feature type="transmembrane region" description="Helical" evidence="7">
    <location>
        <begin position="172"/>
        <end position="195"/>
    </location>
</feature>
<feature type="transmembrane region" description="Helical" evidence="7">
    <location>
        <begin position="281"/>
        <end position="302"/>
    </location>
</feature>
<keyword evidence="5 7" id="KW-1133">Transmembrane helix</keyword>
<dbReference type="Proteomes" id="UP001165962">
    <property type="component" value="Unassembled WGS sequence"/>
</dbReference>
<sequence>MKPQMVSQQSPKRRGLSRQQWVETLTGYVFIGPMVLGLCVLTLFPIIASLLLSFTDWNFVAGFSKTKFVGFDNFTNLFSDSLFITSFVNNIIFMLVVPITLGVSLVLAVIINKKVYFKDFFKVVYFMPYISSVVAVAIVFQVLFHPTYGPVNQTLMSLGFANPPQWLADPTFALYSVMAIMIWIGVGYNLIIYIAGLQSIPKDLYEAADIDGASPWKQFMKITLPLLSPTSFFLLVTGIIGSFKAFDVIAVLTKGGPANSTSVMVYYLYETAFIKLKTGYASSMAVILLLCVLLITLIQWYGQRKWVNY</sequence>
<evidence type="ECO:0000256" key="2">
    <source>
        <dbReference type="ARBA" id="ARBA00022448"/>
    </source>
</evidence>
<dbReference type="PROSITE" id="PS50928">
    <property type="entry name" value="ABC_TM1"/>
    <property type="match status" value="1"/>
</dbReference>
<dbReference type="EMBL" id="JAAOIW010000001">
    <property type="protein sequence ID" value="NHN29084.1"/>
    <property type="molecule type" value="Genomic_DNA"/>
</dbReference>
<evidence type="ECO:0000256" key="1">
    <source>
        <dbReference type="ARBA" id="ARBA00004651"/>
    </source>
</evidence>
<keyword evidence="6 7" id="KW-0472">Membrane</keyword>
<comment type="caution">
    <text evidence="9">The sequence shown here is derived from an EMBL/GenBank/DDBJ whole genome shotgun (WGS) entry which is preliminary data.</text>
</comment>
<gene>
    <name evidence="9" type="ORF">G9U52_04470</name>
</gene>
<evidence type="ECO:0000256" key="3">
    <source>
        <dbReference type="ARBA" id="ARBA00022475"/>
    </source>
</evidence>
<feature type="transmembrane region" description="Helical" evidence="7">
    <location>
        <begin position="91"/>
        <end position="111"/>
    </location>
</feature>
<dbReference type="SUPFAM" id="SSF161098">
    <property type="entry name" value="MetI-like"/>
    <property type="match status" value="1"/>
</dbReference>
<protein>
    <submittedName>
        <fullName evidence="9">Sugar ABC transporter permease</fullName>
    </submittedName>
</protein>
<evidence type="ECO:0000313" key="9">
    <source>
        <dbReference type="EMBL" id="NHN29084.1"/>
    </source>
</evidence>
<name>A0ABX0IYN8_9BACL</name>
<evidence type="ECO:0000256" key="5">
    <source>
        <dbReference type="ARBA" id="ARBA00022989"/>
    </source>
</evidence>
<dbReference type="InterPro" id="IPR035906">
    <property type="entry name" value="MetI-like_sf"/>
</dbReference>
<dbReference type="Gene3D" id="1.10.3720.10">
    <property type="entry name" value="MetI-like"/>
    <property type="match status" value="1"/>
</dbReference>
<feature type="transmembrane region" description="Helical" evidence="7">
    <location>
        <begin position="21"/>
        <end position="54"/>
    </location>
</feature>
<dbReference type="PANTHER" id="PTHR30193">
    <property type="entry name" value="ABC TRANSPORTER PERMEASE PROTEIN"/>
    <property type="match status" value="1"/>
</dbReference>
<evidence type="ECO:0000259" key="8">
    <source>
        <dbReference type="PROSITE" id="PS50928"/>
    </source>
</evidence>
<dbReference type="RefSeq" id="WP_166146563.1">
    <property type="nucleotide sequence ID" value="NZ_JAAOIW010000001.1"/>
</dbReference>
<proteinExistence type="inferred from homology"/>
<feature type="transmembrane region" description="Helical" evidence="7">
    <location>
        <begin position="224"/>
        <end position="243"/>
    </location>
</feature>
<keyword evidence="4 7" id="KW-0812">Transmembrane</keyword>
<accession>A0ABX0IYN8</accession>
<dbReference type="InterPro" id="IPR000515">
    <property type="entry name" value="MetI-like"/>
</dbReference>
<dbReference type="Pfam" id="PF00528">
    <property type="entry name" value="BPD_transp_1"/>
    <property type="match status" value="1"/>
</dbReference>
<keyword evidence="10" id="KW-1185">Reference proteome</keyword>
<evidence type="ECO:0000256" key="4">
    <source>
        <dbReference type="ARBA" id="ARBA00022692"/>
    </source>
</evidence>
<comment type="similarity">
    <text evidence="7">Belongs to the binding-protein-dependent transport system permease family.</text>
</comment>
<comment type="subcellular location">
    <subcellularLocation>
        <location evidence="1 7">Cell membrane</location>
        <topology evidence="1 7">Multi-pass membrane protein</topology>
    </subcellularLocation>
</comment>
<feature type="domain" description="ABC transmembrane type-1" evidence="8">
    <location>
        <begin position="82"/>
        <end position="299"/>
    </location>
</feature>
<keyword evidence="2 7" id="KW-0813">Transport</keyword>
<feature type="transmembrane region" description="Helical" evidence="7">
    <location>
        <begin position="123"/>
        <end position="144"/>
    </location>
</feature>
<evidence type="ECO:0000256" key="7">
    <source>
        <dbReference type="RuleBase" id="RU363032"/>
    </source>
</evidence>